<dbReference type="InterPro" id="IPR008271">
    <property type="entry name" value="Ser/Thr_kinase_AS"/>
</dbReference>
<dbReference type="InterPro" id="IPR011009">
    <property type="entry name" value="Kinase-like_dom_sf"/>
</dbReference>
<evidence type="ECO:0000256" key="10">
    <source>
        <dbReference type="ARBA" id="ARBA00022729"/>
    </source>
</evidence>
<keyword evidence="26" id="KW-1185">Reference proteome</keyword>
<dbReference type="SUPFAM" id="SSF56112">
    <property type="entry name" value="Protein kinase-like (PK-like)"/>
    <property type="match status" value="1"/>
</dbReference>
<comment type="similarity">
    <text evidence="2">Belongs to the protein kinase superfamily. Ser/Thr protein kinase family.</text>
</comment>
<dbReference type="InterPro" id="IPR001611">
    <property type="entry name" value="Leu-rich_rpt"/>
</dbReference>
<dbReference type="InterPro" id="IPR000719">
    <property type="entry name" value="Prot_kinase_dom"/>
</dbReference>
<evidence type="ECO:0000256" key="2">
    <source>
        <dbReference type="ARBA" id="ARBA00008684"/>
    </source>
</evidence>
<dbReference type="Pfam" id="PF08263">
    <property type="entry name" value="LRRNT_2"/>
    <property type="match status" value="1"/>
</dbReference>
<feature type="domain" description="Protein kinase" evidence="24">
    <location>
        <begin position="467"/>
        <end position="772"/>
    </location>
</feature>
<dbReference type="FunFam" id="3.80.10.10:FF:000627">
    <property type="entry name" value="Probable leucine-rich repeat receptor-like protein kinase At2g33170"/>
    <property type="match status" value="1"/>
</dbReference>
<feature type="binding site" evidence="21">
    <location>
        <position position="496"/>
    </location>
    <ligand>
        <name>ATP</name>
        <dbReference type="ChEBI" id="CHEBI:30616"/>
    </ligand>
</feature>
<evidence type="ECO:0000256" key="11">
    <source>
        <dbReference type="ARBA" id="ARBA00022737"/>
    </source>
</evidence>
<gene>
    <name evidence="25" type="ORF">HanXRQr2_Chr07g0311941</name>
</gene>
<feature type="transmembrane region" description="Helical" evidence="22">
    <location>
        <begin position="411"/>
        <end position="434"/>
    </location>
</feature>
<dbReference type="Gene3D" id="3.80.10.10">
    <property type="entry name" value="Ribonuclease Inhibitor"/>
    <property type="match status" value="2"/>
</dbReference>
<evidence type="ECO:0000256" key="21">
    <source>
        <dbReference type="PROSITE-ProRule" id="PRU10141"/>
    </source>
</evidence>
<dbReference type="GO" id="GO:0005886">
    <property type="term" value="C:plasma membrane"/>
    <property type="evidence" value="ECO:0000318"/>
    <property type="project" value="GO_Central"/>
</dbReference>
<name>A0A9K3IN83_HELAN</name>
<organism evidence="25 26">
    <name type="scientific">Helianthus annuus</name>
    <name type="common">Common sunflower</name>
    <dbReference type="NCBI Taxonomy" id="4232"/>
    <lineage>
        <taxon>Eukaryota</taxon>
        <taxon>Viridiplantae</taxon>
        <taxon>Streptophyta</taxon>
        <taxon>Embryophyta</taxon>
        <taxon>Tracheophyta</taxon>
        <taxon>Spermatophyta</taxon>
        <taxon>Magnoliopsida</taxon>
        <taxon>eudicotyledons</taxon>
        <taxon>Gunneridae</taxon>
        <taxon>Pentapetalae</taxon>
        <taxon>asterids</taxon>
        <taxon>campanulids</taxon>
        <taxon>Asterales</taxon>
        <taxon>Asteraceae</taxon>
        <taxon>Asteroideae</taxon>
        <taxon>Heliantheae alliance</taxon>
        <taxon>Heliantheae</taxon>
        <taxon>Helianthus</taxon>
    </lineage>
</organism>
<dbReference type="GO" id="GO:0038023">
    <property type="term" value="F:signaling receptor activity"/>
    <property type="evidence" value="ECO:0000318"/>
    <property type="project" value="GO_Central"/>
</dbReference>
<evidence type="ECO:0000256" key="17">
    <source>
        <dbReference type="ARBA" id="ARBA00023170"/>
    </source>
</evidence>
<dbReference type="Pfam" id="PF00069">
    <property type="entry name" value="Pkinase"/>
    <property type="match status" value="1"/>
</dbReference>
<keyword evidence="5" id="KW-0723">Serine/threonine-protein kinase</keyword>
<keyword evidence="18" id="KW-0325">Glycoprotein</keyword>
<reference evidence="25" key="1">
    <citation type="journal article" date="2017" name="Nature">
        <title>The sunflower genome provides insights into oil metabolism, flowering and Asterid evolution.</title>
        <authorList>
            <person name="Badouin H."/>
            <person name="Gouzy J."/>
            <person name="Grassa C.J."/>
            <person name="Murat F."/>
            <person name="Staton S.E."/>
            <person name="Cottret L."/>
            <person name="Lelandais-Briere C."/>
            <person name="Owens G.L."/>
            <person name="Carrere S."/>
            <person name="Mayjonade B."/>
            <person name="Legrand L."/>
            <person name="Gill N."/>
            <person name="Kane N.C."/>
            <person name="Bowers J.E."/>
            <person name="Hubner S."/>
            <person name="Bellec A."/>
            <person name="Berard A."/>
            <person name="Berges H."/>
            <person name="Blanchet N."/>
            <person name="Boniface M.C."/>
            <person name="Brunel D."/>
            <person name="Catrice O."/>
            <person name="Chaidir N."/>
            <person name="Claudel C."/>
            <person name="Donnadieu C."/>
            <person name="Faraut T."/>
            <person name="Fievet G."/>
            <person name="Helmstetter N."/>
            <person name="King M."/>
            <person name="Knapp S.J."/>
            <person name="Lai Z."/>
            <person name="Le Paslier M.C."/>
            <person name="Lippi Y."/>
            <person name="Lorenzon L."/>
            <person name="Mandel J.R."/>
            <person name="Marage G."/>
            <person name="Marchand G."/>
            <person name="Marquand E."/>
            <person name="Bret-Mestries E."/>
            <person name="Morien E."/>
            <person name="Nambeesan S."/>
            <person name="Nguyen T."/>
            <person name="Pegot-Espagnet P."/>
            <person name="Pouilly N."/>
            <person name="Raftis F."/>
            <person name="Sallet E."/>
            <person name="Schiex T."/>
            <person name="Thomas J."/>
            <person name="Vandecasteele C."/>
            <person name="Vares D."/>
            <person name="Vear F."/>
            <person name="Vautrin S."/>
            <person name="Crespi M."/>
            <person name="Mangin B."/>
            <person name="Burke J.M."/>
            <person name="Salse J."/>
            <person name="Munos S."/>
            <person name="Vincourt P."/>
            <person name="Rieseberg L.H."/>
            <person name="Langlade N.B."/>
        </authorList>
    </citation>
    <scope>NUCLEOTIDE SEQUENCE</scope>
    <source>
        <tissue evidence="25">Leaves</tissue>
    </source>
</reference>
<evidence type="ECO:0000256" key="12">
    <source>
        <dbReference type="ARBA" id="ARBA00022741"/>
    </source>
</evidence>
<dbReference type="PANTHER" id="PTHR27008:SF603">
    <property type="entry name" value="PROTEIN KINASE DOMAIN-CONTAINING PROTEIN"/>
    <property type="match status" value="1"/>
</dbReference>
<evidence type="ECO:0000313" key="25">
    <source>
        <dbReference type="EMBL" id="KAF5800083.1"/>
    </source>
</evidence>
<dbReference type="PANTHER" id="PTHR27008">
    <property type="entry name" value="OS04G0122200 PROTEIN"/>
    <property type="match status" value="1"/>
</dbReference>
<dbReference type="GO" id="GO:0009755">
    <property type="term" value="P:hormone-mediated signaling pathway"/>
    <property type="evidence" value="ECO:0000318"/>
    <property type="project" value="GO_Central"/>
</dbReference>
<keyword evidence="12 21" id="KW-0547">Nucleotide-binding</keyword>
<dbReference type="PROSITE" id="PS50011">
    <property type="entry name" value="PROTEIN_KINASE_DOM"/>
    <property type="match status" value="1"/>
</dbReference>
<dbReference type="GO" id="GO:0004674">
    <property type="term" value="F:protein serine/threonine kinase activity"/>
    <property type="evidence" value="ECO:0007669"/>
    <property type="project" value="UniProtKB-KW"/>
</dbReference>
<evidence type="ECO:0000256" key="20">
    <source>
        <dbReference type="ARBA" id="ARBA00048679"/>
    </source>
</evidence>
<keyword evidence="16 22" id="KW-0472">Membrane</keyword>
<evidence type="ECO:0000256" key="1">
    <source>
        <dbReference type="ARBA" id="ARBA00004162"/>
    </source>
</evidence>
<dbReference type="InterPro" id="IPR032675">
    <property type="entry name" value="LRR_dom_sf"/>
</dbReference>
<dbReference type="Pfam" id="PF00560">
    <property type="entry name" value="LRR_1"/>
    <property type="match status" value="4"/>
</dbReference>
<feature type="signal peptide" evidence="23">
    <location>
        <begin position="1"/>
        <end position="33"/>
    </location>
</feature>
<evidence type="ECO:0000256" key="19">
    <source>
        <dbReference type="ARBA" id="ARBA00047899"/>
    </source>
</evidence>
<keyword evidence="13" id="KW-0418">Kinase</keyword>
<evidence type="ECO:0000256" key="4">
    <source>
        <dbReference type="ARBA" id="ARBA00022475"/>
    </source>
</evidence>
<dbReference type="FunFam" id="1.10.510.10:FF:000358">
    <property type="entry name" value="Putative leucine-rich repeat receptor-like serine/threonine-protein kinase"/>
    <property type="match status" value="1"/>
</dbReference>
<keyword evidence="10 23" id="KW-0732">Signal</keyword>
<dbReference type="PROSITE" id="PS00108">
    <property type="entry name" value="PROTEIN_KINASE_ST"/>
    <property type="match status" value="1"/>
</dbReference>
<keyword evidence="6" id="KW-0597">Phosphoprotein</keyword>
<keyword evidence="8 25" id="KW-0808">Transferase</keyword>
<dbReference type="FunFam" id="3.80.10.10:FF:000041">
    <property type="entry name" value="LRR receptor-like serine/threonine-protein kinase ERECTA"/>
    <property type="match status" value="1"/>
</dbReference>
<comment type="subcellular location">
    <subcellularLocation>
        <location evidence="1">Cell membrane</location>
        <topology evidence="1">Single-pass membrane protein</topology>
    </subcellularLocation>
</comment>
<keyword evidence="9 22" id="KW-0812">Transmembrane</keyword>
<dbReference type="InterPro" id="IPR017441">
    <property type="entry name" value="Protein_kinase_ATP_BS"/>
</dbReference>
<evidence type="ECO:0000256" key="22">
    <source>
        <dbReference type="SAM" id="Phobius"/>
    </source>
</evidence>
<dbReference type="InterPro" id="IPR051809">
    <property type="entry name" value="Plant_receptor-like_S/T_kinase"/>
</dbReference>
<comment type="catalytic activity">
    <reaction evidence="20">
        <text>L-seryl-[protein] + ATP = O-phospho-L-seryl-[protein] + ADP + H(+)</text>
        <dbReference type="Rhea" id="RHEA:17989"/>
        <dbReference type="Rhea" id="RHEA-COMP:9863"/>
        <dbReference type="Rhea" id="RHEA-COMP:11604"/>
        <dbReference type="ChEBI" id="CHEBI:15378"/>
        <dbReference type="ChEBI" id="CHEBI:29999"/>
        <dbReference type="ChEBI" id="CHEBI:30616"/>
        <dbReference type="ChEBI" id="CHEBI:83421"/>
        <dbReference type="ChEBI" id="CHEBI:456216"/>
        <dbReference type="EC" id="2.7.11.1"/>
    </reaction>
</comment>
<dbReference type="FunFam" id="3.30.200.20:FF:000432">
    <property type="entry name" value="LRR receptor-like serine/threonine-protein kinase EFR"/>
    <property type="match status" value="1"/>
</dbReference>
<evidence type="ECO:0000256" key="3">
    <source>
        <dbReference type="ARBA" id="ARBA00012513"/>
    </source>
</evidence>
<comment type="caution">
    <text evidence="25">The sequence shown here is derived from an EMBL/GenBank/DDBJ whole genome shotgun (WGS) entry which is preliminary data.</text>
</comment>
<sequence>MKSSQPNCYPSSSMRLAIHLLSLVTCLITPSASYGGNETDHLALLSFKSMITHDPYGALTSWNTSLHFCDWNGVLCGKKHKRVIRLRLYSQGLAGYLSPHVGNLSFLRYLVIDNNTFQGTIPPELGRLSRLSLLNLDRNRFEGVIPTNLSGCYNLDTLVISDNRLVGSIPMEIGFLSKLAFIVVHGNNLTGGIPPFLGNLTLIESFSATRNPFGGNIPDTLGNWKRLKELYLGVTNLNGTIPDSIYNLSLLTDLSLPDNQLTGSLPSTMGTTLPNLVRLQLSNNQLTGLLPLSLSNCSKLGYIEMSENKFNGKLAIDFAKLKDMYQITLVGNLFGSGEADEMKFIDSLKNCSMLQILDLGYCQFRGVLPSSIGVFAKANAFSILGNSRLCGGVVELGLPKCKEMKKPKKKLPLVIVLVFSIGLLCIVLWFAYAWSKKKTKGQQPQSSTNEPFSNITYSQLLKATDGFSESNLLGTGGFSSVYKGILDDYGGMVAVKVVHLQIQGAERSFIAECEVWRSIRHRNLLKIITLCSSVDFQGNDFKALVYEFMPNGSLHDWLHSSARKSRLDILTRIRILIDVACALDYLHNHCQPTIVHGDLKPSNILLDDDMVAHVGDFGLARFLGTDSNKNNSLAIKGTIGYAAPEYGLGSEMTTSGDVYSFGILLLEVMTRKRPTDDIFNDGLNLHHFVYMALQEDHATDVIDGDLLNYHLDVEIDSDLNYDEDDEIAKKGKTTNTKMIEECMTPILKIGVLCSLDSPPQRMHIKNVVHELQRTMDTLRNA</sequence>
<evidence type="ECO:0000256" key="13">
    <source>
        <dbReference type="ARBA" id="ARBA00022777"/>
    </source>
</evidence>
<evidence type="ECO:0000256" key="9">
    <source>
        <dbReference type="ARBA" id="ARBA00022692"/>
    </source>
</evidence>
<keyword evidence="4" id="KW-1003">Cell membrane</keyword>
<dbReference type="InterPro" id="IPR013210">
    <property type="entry name" value="LRR_N_plant-typ"/>
</dbReference>
<evidence type="ECO:0000313" key="26">
    <source>
        <dbReference type="Proteomes" id="UP000215914"/>
    </source>
</evidence>
<evidence type="ECO:0000259" key="24">
    <source>
        <dbReference type="PROSITE" id="PS50011"/>
    </source>
</evidence>
<dbReference type="EMBL" id="MNCJ02000322">
    <property type="protein sequence ID" value="KAF5800083.1"/>
    <property type="molecule type" value="Genomic_DNA"/>
</dbReference>
<reference evidence="25" key="2">
    <citation type="submission" date="2020-06" db="EMBL/GenBank/DDBJ databases">
        <title>Helianthus annuus Genome sequencing and assembly Release 2.</title>
        <authorList>
            <person name="Gouzy J."/>
            <person name="Langlade N."/>
            <person name="Munos S."/>
        </authorList>
    </citation>
    <scope>NUCLEOTIDE SEQUENCE</scope>
    <source>
        <tissue evidence="25">Leaves</tissue>
    </source>
</reference>
<keyword evidence="17" id="KW-0675">Receptor</keyword>
<evidence type="ECO:0000256" key="14">
    <source>
        <dbReference type="ARBA" id="ARBA00022840"/>
    </source>
</evidence>
<protein>
    <recommendedName>
        <fullName evidence="3">non-specific serine/threonine protein kinase</fullName>
        <ecNumber evidence="3">2.7.11.1</ecNumber>
    </recommendedName>
</protein>
<evidence type="ECO:0000256" key="18">
    <source>
        <dbReference type="ARBA" id="ARBA00023180"/>
    </source>
</evidence>
<keyword evidence="14 21" id="KW-0067">ATP-binding</keyword>
<evidence type="ECO:0000256" key="8">
    <source>
        <dbReference type="ARBA" id="ARBA00022679"/>
    </source>
</evidence>
<dbReference type="AlphaFoldDB" id="A0A9K3IN83"/>
<evidence type="ECO:0000256" key="7">
    <source>
        <dbReference type="ARBA" id="ARBA00022614"/>
    </source>
</evidence>
<evidence type="ECO:0000256" key="16">
    <source>
        <dbReference type="ARBA" id="ARBA00023136"/>
    </source>
</evidence>
<dbReference type="Gramene" id="mRNA:HanXRQr2_Chr07g0311941">
    <property type="protein sequence ID" value="mRNA:HanXRQr2_Chr07g0311941"/>
    <property type="gene ID" value="HanXRQr2_Chr07g0311941"/>
</dbReference>
<dbReference type="PROSITE" id="PS00107">
    <property type="entry name" value="PROTEIN_KINASE_ATP"/>
    <property type="match status" value="1"/>
</dbReference>
<keyword evidence="11" id="KW-0677">Repeat</keyword>
<accession>A0A9K3IN83</accession>
<dbReference type="Proteomes" id="UP000215914">
    <property type="component" value="Unassembled WGS sequence"/>
</dbReference>
<feature type="chain" id="PRO_5039906462" description="non-specific serine/threonine protein kinase" evidence="23">
    <location>
        <begin position="34"/>
        <end position="781"/>
    </location>
</feature>
<dbReference type="SMART" id="SM00220">
    <property type="entry name" value="S_TKc"/>
    <property type="match status" value="1"/>
</dbReference>
<comment type="catalytic activity">
    <reaction evidence="19">
        <text>L-threonyl-[protein] + ATP = O-phospho-L-threonyl-[protein] + ADP + H(+)</text>
        <dbReference type="Rhea" id="RHEA:46608"/>
        <dbReference type="Rhea" id="RHEA-COMP:11060"/>
        <dbReference type="Rhea" id="RHEA-COMP:11605"/>
        <dbReference type="ChEBI" id="CHEBI:15378"/>
        <dbReference type="ChEBI" id="CHEBI:30013"/>
        <dbReference type="ChEBI" id="CHEBI:30616"/>
        <dbReference type="ChEBI" id="CHEBI:61977"/>
        <dbReference type="ChEBI" id="CHEBI:456216"/>
        <dbReference type="EC" id="2.7.11.1"/>
    </reaction>
</comment>
<evidence type="ECO:0000256" key="6">
    <source>
        <dbReference type="ARBA" id="ARBA00022553"/>
    </source>
</evidence>
<evidence type="ECO:0000256" key="23">
    <source>
        <dbReference type="SAM" id="SignalP"/>
    </source>
</evidence>
<evidence type="ECO:0000256" key="5">
    <source>
        <dbReference type="ARBA" id="ARBA00022527"/>
    </source>
</evidence>
<dbReference type="EC" id="2.7.11.1" evidence="3"/>
<dbReference type="Gene3D" id="3.30.200.20">
    <property type="entry name" value="Phosphorylase Kinase, domain 1"/>
    <property type="match status" value="1"/>
</dbReference>
<dbReference type="Gene3D" id="1.10.510.10">
    <property type="entry name" value="Transferase(Phosphotransferase) domain 1"/>
    <property type="match status" value="1"/>
</dbReference>
<proteinExistence type="inferred from homology"/>
<dbReference type="SUPFAM" id="SSF52058">
    <property type="entry name" value="L domain-like"/>
    <property type="match status" value="1"/>
</dbReference>
<dbReference type="PROSITE" id="PS51450">
    <property type="entry name" value="LRR"/>
    <property type="match status" value="1"/>
</dbReference>
<keyword evidence="7" id="KW-0433">Leucine-rich repeat</keyword>
<dbReference type="GO" id="GO:0005524">
    <property type="term" value="F:ATP binding"/>
    <property type="evidence" value="ECO:0007669"/>
    <property type="project" value="UniProtKB-UniRule"/>
</dbReference>
<evidence type="ECO:0000256" key="15">
    <source>
        <dbReference type="ARBA" id="ARBA00022989"/>
    </source>
</evidence>
<keyword evidence="15 22" id="KW-1133">Transmembrane helix</keyword>